<feature type="region of interest" description="Disordered" evidence="1">
    <location>
        <begin position="218"/>
        <end position="239"/>
    </location>
</feature>
<dbReference type="Proteomes" id="UP001551210">
    <property type="component" value="Unassembled WGS sequence"/>
</dbReference>
<feature type="region of interest" description="Disordered" evidence="1">
    <location>
        <begin position="100"/>
        <end position="127"/>
    </location>
</feature>
<protein>
    <submittedName>
        <fullName evidence="2">Uncharacterized protein</fullName>
    </submittedName>
</protein>
<comment type="caution">
    <text evidence="2">The sequence shown here is derived from an EMBL/GenBank/DDBJ whole genome shotgun (WGS) entry which is preliminary data.</text>
</comment>
<feature type="compositionally biased region" description="Gly residues" evidence="1">
    <location>
        <begin position="38"/>
        <end position="53"/>
    </location>
</feature>
<keyword evidence="3" id="KW-1185">Reference proteome</keyword>
<sequence>MAAETGQGRAEASLSAVERWWEAGQVSGGHDGGDADGPVGGAGDGTGGGAGRGGRPDWAALAEEMVAAAPEEAVAPEGEYPGLTGFAWVLRPFTVGAGAVPARPEPAPARTEPVPARTEPAPARAESADIDGLGARPAAARGQDAAATGLAARALGTAARTDSPIVQGLAALDTARTALLLGRPAEAADAAARASRHFAAKGHLPAVRQAEATAVQCRLRPPGQGPAGRAAGAGEEVPR</sequence>
<dbReference type="EMBL" id="JBEZAM010000053">
    <property type="protein sequence ID" value="MEU7296972.1"/>
    <property type="molecule type" value="Genomic_DNA"/>
</dbReference>
<evidence type="ECO:0000313" key="3">
    <source>
        <dbReference type="Proteomes" id="UP001551210"/>
    </source>
</evidence>
<feature type="compositionally biased region" description="Low complexity" evidence="1">
    <location>
        <begin position="100"/>
        <end position="125"/>
    </location>
</feature>
<organism evidence="2 3">
    <name type="scientific">Streptomyces exfoliatus</name>
    <name type="common">Streptomyces hydrogenans</name>
    <dbReference type="NCBI Taxonomy" id="1905"/>
    <lineage>
        <taxon>Bacteria</taxon>
        <taxon>Bacillati</taxon>
        <taxon>Actinomycetota</taxon>
        <taxon>Actinomycetes</taxon>
        <taxon>Kitasatosporales</taxon>
        <taxon>Streptomycetaceae</taxon>
        <taxon>Streptomyces</taxon>
    </lineage>
</organism>
<accession>A0ABV3D3D5</accession>
<proteinExistence type="predicted"/>
<reference evidence="2 3" key="1">
    <citation type="submission" date="2024-06" db="EMBL/GenBank/DDBJ databases">
        <title>The Natural Products Discovery Center: Release of the First 8490 Sequenced Strains for Exploring Actinobacteria Biosynthetic Diversity.</title>
        <authorList>
            <person name="Kalkreuter E."/>
            <person name="Kautsar S.A."/>
            <person name="Yang D."/>
            <person name="Bader C.D."/>
            <person name="Teijaro C.N."/>
            <person name="Fluegel L."/>
            <person name="Davis C.M."/>
            <person name="Simpson J.R."/>
            <person name="Lauterbach L."/>
            <person name="Steele A.D."/>
            <person name="Gui C."/>
            <person name="Meng S."/>
            <person name="Li G."/>
            <person name="Viehrig K."/>
            <person name="Ye F."/>
            <person name="Su P."/>
            <person name="Kiefer A.F."/>
            <person name="Nichols A."/>
            <person name="Cepeda A.J."/>
            <person name="Yan W."/>
            <person name="Fan B."/>
            <person name="Jiang Y."/>
            <person name="Adhikari A."/>
            <person name="Zheng C.-J."/>
            <person name="Schuster L."/>
            <person name="Cowan T.M."/>
            <person name="Smanski M.J."/>
            <person name="Chevrette M.G."/>
            <person name="De Carvalho L.P.S."/>
            <person name="Shen B."/>
        </authorList>
    </citation>
    <scope>NUCLEOTIDE SEQUENCE [LARGE SCALE GENOMIC DNA]</scope>
    <source>
        <strain evidence="2 3">NPDC045705</strain>
    </source>
</reference>
<evidence type="ECO:0000313" key="2">
    <source>
        <dbReference type="EMBL" id="MEU7296972.1"/>
    </source>
</evidence>
<evidence type="ECO:0000256" key="1">
    <source>
        <dbReference type="SAM" id="MobiDB-lite"/>
    </source>
</evidence>
<name>A0ABV3D3D5_STREX</name>
<dbReference type="RefSeq" id="WP_359213741.1">
    <property type="nucleotide sequence ID" value="NZ_JBEZAM010000053.1"/>
</dbReference>
<feature type="region of interest" description="Disordered" evidence="1">
    <location>
        <begin position="25"/>
        <end position="56"/>
    </location>
</feature>
<gene>
    <name evidence="2" type="ORF">AB0A76_27845</name>
</gene>